<keyword evidence="1" id="KW-0175">Coiled coil</keyword>
<feature type="transmembrane region" description="Helical" evidence="3">
    <location>
        <begin position="170"/>
        <end position="187"/>
    </location>
</feature>
<keyword evidence="6" id="KW-1185">Reference proteome</keyword>
<keyword evidence="3" id="KW-1133">Transmembrane helix</keyword>
<accession>A0A8S1F365</accession>
<evidence type="ECO:0000256" key="1">
    <source>
        <dbReference type="SAM" id="Coils"/>
    </source>
</evidence>
<gene>
    <name evidence="5" type="ORF">CBOVIS_LOCUS10089</name>
</gene>
<feature type="signal peptide" evidence="4">
    <location>
        <begin position="1"/>
        <end position="15"/>
    </location>
</feature>
<dbReference type="OrthoDB" id="5795853at2759"/>
<sequence length="237" mass="27131">MRAVLFIGLIVACGAAVIQIQPHHEENHFSHHETPTKYPIHPVHIMRNSEMPRKENTMKQESIDDQMNNEVDSFGNEIEHIFGNMVDVVKHARIPFFFDDIENAQEDRNNLKTNHVEDLNHTNVDQNTLLNKTREELRKDIDALKKVYADLSSEFDEWVISNKHQNFKSMVIGAVSAICVIIVYVLLGKCCRRRSRLGHLAAFANDGFSTKNGDNESLLPGTSNKFRRHPSNSDEDI</sequence>
<feature type="chain" id="PRO_5035831304" evidence="4">
    <location>
        <begin position="16"/>
        <end position="237"/>
    </location>
</feature>
<evidence type="ECO:0000256" key="4">
    <source>
        <dbReference type="SAM" id="SignalP"/>
    </source>
</evidence>
<protein>
    <submittedName>
        <fullName evidence="5">Uncharacterized protein</fullName>
    </submittedName>
</protein>
<keyword evidence="3" id="KW-0812">Transmembrane</keyword>
<name>A0A8S1F365_9PELO</name>
<dbReference type="AlphaFoldDB" id="A0A8S1F365"/>
<evidence type="ECO:0000256" key="3">
    <source>
        <dbReference type="SAM" id="Phobius"/>
    </source>
</evidence>
<comment type="caution">
    <text evidence="5">The sequence shown here is derived from an EMBL/GenBank/DDBJ whole genome shotgun (WGS) entry which is preliminary data.</text>
</comment>
<organism evidence="5 6">
    <name type="scientific">Caenorhabditis bovis</name>
    <dbReference type="NCBI Taxonomy" id="2654633"/>
    <lineage>
        <taxon>Eukaryota</taxon>
        <taxon>Metazoa</taxon>
        <taxon>Ecdysozoa</taxon>
        <taxon>Nematoda</taxon>
        <taxon>Chromadorea</taxon>
        <taxon>Rhabditida</taxon>
        <taxon>Rhabditina</taxon>
        <taxon>Rhabditomorpha</taxon>
        <taxon>Rhabditoidea</taxon>
        <taxon>Rhabditidae</taxon>
        <taxon>Peloderinae</taxon>
        <taxon>Caenorhabditis</taxon>
    </lineage>
</organism>
<proteinExistence type="predicted"/>
<dbReference type="EMBL" id="CADEPM010000007">
    <property type="protein sequence ID" value="CAB3408294.1"/>
    <property type="molecule type" value="Genomic_DNA"/>
</dbReference>
<dbReference type="Proteomes" id="UP000494206">
    <property type="component" value="Unassembled WGS sequence"/>
</dbReference>
<feature type="region of interest" description="Disordered" evidence="2">
    <location>
        <begin position="214"/>
        <end position="237"/>
    </location>
</feature>
<evidence type="ECO:0000313" key="6">
    <source>
        <dbReference type="Proteomes" id="UP000494206"/>
    </source>
</evidence>
<evidence type="ECO:0000256" key="2">
    <source>
        <dbReference type="SAM" id="MobiDB-lite"/>
    </source>
</evidence>
<keyword evidence="3" id="KW-0472">Membrane</keyword>
<keyword evidence="4" id="KW-0732">Signal</keyword>
<feature type="coiled-coil region" evidence="1">
    <location>
        <begin position="127"/>
        <end position="154"/>
    </location>
</feature>
<reference evidence="5 6" key="1">
    <citation type="submission" date="2020-04" db="EMBL/GenBank/DDBJ databases">
        <authorList>
            <person name="Laetsch R D."/>
            <person name="Stevens L."/>
            <person name="Kumar S."/>
            <person name="Blaxter L. M."/>
        </authorList>
    </citation>
    <scope>NUCLEOTIDE SEQUENCE [LARGE SCALE GENOMIC DNA]</scope>
</reference>
<evidence type="ECO:0000313" key="5">
    <source>
        <dbReference type="EMBL" id="CAB3408294.1"/>
    </source>
</evidence>